<sequence length="1079" mass="115388">MAMHDTPRLGISGRLARTFQDNPLTPILALLGLLLGLVAVAITPREEEPQIDVTMANVIVPFPGADARQVEQMVAYPLEQKLAGIEQVRHTYSVSRPGMAVLTVEFEVGVPRQPALVRLYDKVFSNRDWVPPDLGVGQPIVKPRGIDDVPVMTLTLWTDDAQRSALDLAEVAHTLETELKHIPGTRDIHTLGAPERAMRVTLDPARLATHGLTVADLAGALQAANLARQAGERIGGDGVVQVSAGQFLADRADVAGLVLGVAGGQPVRLADVATVDDAADLPSNYVWHGAPAGRAGPRTGMAPAVTLAIAKQPGSNATDITRRVSERVEALRGQVIPEGVEVTVTRDYGATAGDKARTLIKKLVFATGSVVLLVLFALGRREAVVIGSAVVLTLAVTLFASWAMGFTLNRVSLFALIFSIGILVDDAIVVVENIHRHMAQGGKTLREAIPPAVDEVGGPTILATFTVIAALMPMAFVSGLMGPYMRPIPVNASVGMLLSLTIALVVTPWLSLKLLRRHAGAQATGEHGHAENSMAARLHSMFERAMTPFLVADGGARRRRLLFMAMAALVALAASLVVFKLVVLKMLPFDNKSELQLVVDMPEGRTLEDTNALLVELAGVLDRIPEVRDYQGHAGTAAPINFNGLVRQYYLREGANVGDLQVNLVGRHERKRKSHDIAVALRPQVAGIGRRHGASVKVVEVPPGPPVLSPIVAELYGPDHARLRGIGHALEQRFLATDGIVDIDTSVEADATREVLAIDRVRAARLGVSQADIARTIAAGLSGMDASHVIDGSSRYPRPIRLRLPAAGQTTLDGVLALRVRGGDGQLLPLSELVQVRRTQWDGAIHHKDLLPVVYVMGDEGGSFDSPLYGMFDLVGQVGDNAIGGQRLSQFFVRQPADTAGFGLKWDGEWQITWETFRDMGIAYAAGMVLIYLLVVAYFRSYVVPLVIMAPIPLTVIGVMPGHALLGAQFTATSMIGMIALAGIIVRNSILLVDFINHLVERGHALERAVVEACAVRAQPIALTAIAAMAGAFFILDDPIFNGLAIALIFGILVSTVLTLVVIPLLYYALLRRPSRGVS</sequence>
<feature type="transmembrane region" description="Helical" evidence="1">
    <location>
        <begin position="1014"/>
        <end position="1036"/>
    </location>
</feature>
<dbReference type="AlphaFoldDB" id="A0A1Y5Q8R7"/>
<feature type="transmembrane region" description="Helical" evidence="1">
    <location>
        <begin position="921"/>
        <end position="939"/>
    </location>
</feature>
<feature type="transmembrane region" description="Helical" evidence="1">
    <location>
        <begin position="359"/>
        <end position="378"/>
    </location>
</feature>
<evidence type="ECO:0000256" key="1">
    <source>
        <dbReference type="SAM" id="Phobius"/>
    </source>
</evidence>
<dbReference type="SUPFAM" id="SSF82693">
    <property type="entry name" value="Multidrug efflux transporter AcrB pore domain, PN1, PN2, PC1 and PC2 subdomains"/>
    <property type="match status" value="3"/>
</dbReference>
<feature type="transmembrane region" description="Helical" evidence="1">
    <location>
        <begin position="1042"/>
        <end position="1070"/>
    </location>
</feature>
<keyword evidence="1" id="KW-0812">Transmembrane</keyword>
<reference evidence="2" key="1">
    <citation type="submission" date="2016-03" db="EMBL/GenBank/DDBJ databases">
        <authorList>
            <person name="Ploux O."/>
        </authorList>
    </citation>
    <scope>NUCLEOTIDE SEQUENCE</scope>
    <source>
        <strain evidence="2">UC10</strain>
    </source>
</reference>
<dbReference type="GO" id="GO:0005886">
    <property type="term" value="C:plasma membrane"/>
    <property type="evidence" value="ECO:0007669"/>
    <property type="project" value="TreeGrafter"/>
</dbReference>
<keyword evidence="1" id="KW-1133">Transmembrane helix</keyword>
<dbReference type="Gene3D" id="3.30.70.1320">
    <property type="entry name" value="Multidrug efflux transporter AcrB pore domain like"/>
    <property type="match status" value="1"/>
</dbReference>
<keyword evidence="1" id="KW-0472">Membrane</keyword>
<dbReference type="InterPro" id="IPR027463">
    <property type="entry name" value="AcrB_DN_DC_subdom"/>
</dbReference>
<feature type="transmembrane region" description="Helical" evidence="1">
    <location>
        <begin position="385"/>
        <end position="405"/>
    </location>
</feature>
<feature type="transmembrane region" description="Helical" evidence="1">
    <location>
        <begin position="972"/>
        <end position="993"/>
    </location>
</feature>
<dbReference type="EMBL" id="FLTS01000001">
    <property type="protein sequence ID" value="SBV36607.1"/>
    <property type="molecule type" value="Genomic_DNA"/>
</dbReference>
<organism evidence="2">
    <name type="scientific">uncultured Stenotrophomonas sp</name>
    <dbReference type="NCBI Taxonomy" id="165438"/>
    <lineage>
        <taxon>Bacteria</taxon>
        <taxon>Pseudomonadati</taxon>
        <taxon>Pseudomonadota</taxon>
        <taxon>Gammaproteobacteria</taxon>
        <taxon>Lysobacterales</taxon>
        <taxon>Lysobacteraceae</taxon>
        <taxon>Stenotrophomonas</taxon>
        <taxon>environmental samples</taxon>
    </lineage>
</organism>
<dbReference type="Gene3D" id="3.30.70.1430">
    <property type="entry name" value="Multidrug efflux transporter AcrB pore domain"/>
    <property type="match status" value="2"/>
</dbReference>
<feature type="transmembrane region" description="Helical" evidence="1">
    <location>
        <begin position="946"/>
        <end position="966"/>
    </location>
</feature>
<feature type="transmembrane region" description="Helical" evidence="1">
    <location>
        <begin position="411"/>
        <end position="431"/>
    </location>
</feature>
<dbReference type="Pfam" id="PF00873">
    <property type="entry name" value="ACR_tran"/>
    <property type="match status" value="1"/>
</dbReference>
<protein>
    <submittedName>
        <fullName evidence="2">Acriflavin resistance protein</fullName>
    </submittedName>
</protein>
<name>A0A1Y5Q8R7_9GAMM</name>
<dbReference type="PRINTS" id="PR00702">
    <property type="entry name" value="ACRIFLAVINRP"/>
</dbReference>
<feature type="transmembrane region" description="Helical" evidence="1">
    <location>
        <begin position="561"/>
        <end position="583"/>
    </location>
</feature>
<feature type="transmembrane region" description="Helical" evidence="1">
    <location>
        <begin position="452"/>
        <end position="476"/>
    </location>
</feature>
<dbReference type="PANTHER" id="PTHR32063">
    <property type="match status" value="1"/>
</dbReference>
<gene>
    <name evidence="2" type="ORF">STPYR_11537</name>
</gene>
<evidence type="ECO:0000313" key="2">
    <source>
        <dbReference type="EMBL" id="SBV36607.1"/>
    </source>
</evidence>
<proteinExistence type="predicted"/>
<dbReference type="PANTHER" id="PTHR32063:SF16">
    <property type="entry name" value="CATION EFFLUX SYSTEM (ACRB_ACRD_ACRF FAMILY)"/>
    <property type="match status" value="1"/>
</dbReference>
<dbReference type="Gene3D" id="3.30.70.1440">
    <property type="entry name" value="Multidrug efflux transporter AcrB pore domain"/>
    <property type="match status" value="1"/>
</dbReference>
<dbReference type="Gene3D" id="1.20.1640.10">
    <property type="entry name" value="Multidrug efflux transporter AcrB transmembrane domain"/>
    <property type="match status" value="2"/>
</dbReference>
<dbReference type="SUPFAM" id="SSF82714">
    <property type="entry name" value="Multidrug efflux transporter AcrB TolC docking domain, DN and DC subdomains"/>
    <property type="match status" value="2"/>
</dbReference>
<feature type="transmembrane region" description="Helical" evidence="1">
    <location>
        <begin position="488"/>
        <end position="510"/>
    </location>
</feature>
<dbReference type="InterPro" id="IPR001036">
    <property type="entry name" value="Acrflvin-R"/>
</dbReference>
<dbReference type="GO" id="GO:0042910">
    <property type="term" value="F:xenobiotic transmembrane transporter activity"/>
    <property type="evidence" value="ECO:0007669"/>
    <property type="project" value="TreeGrafter"/>
</dbReference>
<dbReference type="SUPFAM" id="SSF82866">
    <property type="entry name" value="Multidrug efflux transporter AcrB transmembrane domain"/>
    <property type="match status" value="2"/>
</dbReference>
<accession>A0A1Y5Q8R7</accession>
<dbReference type="Gene3D" id="3.30.2090.10">
    <property type="entry name" value="Multidrug efflux transporter AcrB TolC docking domain, DN and DC subdomains"/>
    <property type="match status" value="2"/>
</dbReference>